<dbReference type="PANTHER" id="PTHR34109:SF1">
    <property type="entry name" value="VOC DOMAIN-CONTAINING PROTEIN"/>
    <property type="match status" value="1"/>
</dbReference>
<dbReference type="InterPro" id="IPR037523">
    <property type="entry name" value="VOC_core"/>
</dbReference>
<dbReference type="Gene3D" id="3.30.720.110">
    <property type="match status" value="1"/>
</dbReference>
<organism evidence="2 3">
    <name type="scientific">Chitinimonas prasina</name>
    <dbReference type="NCBI Taxonomy" id="1434937"/>
    <lineage>
        <taxon>Bacteria</taxon>
        <taxon>Pseudomonadati</taxon>
        <taxon>Pseudomonadota</taxon>
        <taxon>Betaproteobacteria</taxon>
        <taxon>Neisseriales</taxon>
        <taxon>Chitinibacteraceae</taxon>
        <taxon>Chitinimonas</taxon>
    </lineage>
</organism>
<evidence type="ECO:0000259" key="1">
    <source>
        <dbReference type="PROSITE" id="PS51819"/>
    </source>
</evidence>
<dbReference type="Pfam" id="PF00903">
    <property type="entry name" value="Glyoxalase"/>
    <property type="match status" value="1"/>
</dbReference>
<dbReference type="InterPro" id="IPR029068">
    <property type="entry name" value="Glyas_Bleomycin-R_OHBP_Dase"/>
</dbReference>
<dbReference type="PANTHER" id="PTHR34109">
    <property type="entry name" value="BNAUNNG04460D PROTEIN-RELATED"/>
    <property type="match status" value="1"/>
</dbReference>
<protein>
    <submittedName>
        <fullName evidence="2">Glyoxalase</fullName>
    </submittedName>
</protein>
<name>A0ABQ5YEY4_9NEIS</name>
<comment type="caution">
    <text evidence="2">The sequence shown here is derived from an EMBL/GenBank/DDBJ whole genome shotgun (WGS) entry which is preliminary data.</text>
</comment>
<proteinExistence type="predicted"/>
<accession>A0ABQ5YEY4</accession>
<dbReference type="InterPro" id="IPR004360">
    <property type="entry name" value="Glyas_Fos-R_dOase_dom"/>
</dbReference>
<dbReference type="CDD" id="cd07246">
    <property type="entry name" value="VOC_like"/>
    <property type="match status" value="1"/>
</dbReference>
<dbReference type="SUPFAM" id="SSF54593">
    <property type="entry name" value="Glyoxalase/Bleomycin resistance protein/Dihydroxybiphenyl dioxygenase"/>
    <property type="match status" value="1"/>
</dbReference>
<evidence type="ECO:0000313" key="2">
    <source>
        <dbReference type="EMBL" id="GLR12558.1"/>
    </source>
</evidence>
<sequence length="160" mass="17284">MTVKAIPDGYASGIPYLTIQDTARAIDFYKQAFGAVELMRMPRPDGKIMHAEIRIGEAPIMMGEEAVEWGALSPTTIGNTATTIVLYVPDVDAAIAQAVEAGATLTMPVANQFWGDRSGGLCDPFGHKWMLSTHIEDVAPEEMHRRMVAMFAEQPGNGCG</sequence>
<evidence type="ECO:0000313" key="3">
    <source>
        <dbReference type="Proteomes" id="UP001156706"/>
    </source>
</evidence>
<dbReference type="Proteomes" id="UP001156706">
    <property type="component" value="Unassembled WGS sequence"/>
</dbReference>
<gene>
    <name evidence="2" type="primary">phnB_1</name>
    <name evidence="2" type="ORF">GCM10007907_13480</name>
</gene>
<keyword evidence="3" id="KW-1185">Reference proteome</keyword>
<dbReference type="PROSITE" id="PS51819">
    <property type="entry name" value="VOC"/>
    <property type="match status" value="1"/>
</dbReference>
<dbReference type="Gene3D" id="3.30.720.120">
    <property type="match status" value="1"/>
</dbReference>
<dbReference type="RefSeq" id="WP_284195677.1">
    <property type="nucleotide sequence ID" value="NZ_BSOG01000001.1"/>
</dbReference>
<feature type="domain" description="VOC" evidence="1">
    <location>
        <begin position="10"/>
        <end position="134"/>
    </location>
</feature>
<dbReference type="EMBL" id="BSOG01000001">
    <property type="protein sequence ID" value="GLR12558.1"/>
    <property type="molecule type" value="Genomic_DNA"/>
</dbReference>
<reference evidence="3" key="1">
    <citation type="journal article" date="2019" name="Int. J. Syst. Evol. Microbiol.">
        <title>The Global Catalogue of Microorganisms (GCM) 10K type strain sequencing project: providing services to taxonomists for standard genome sequencing and annotation.</title>
        <authorList>
            <consortium name="The Broad Institute Genomics Platform"/>
            <consortium name="The Broad Institute Genome Sequencing Center for Infectious Disease"/>
            <person name="Wu L."/>
            <person name="Ma J."/>
        </authorList>
    </citation>
    <scope>NUCLEOTIDE SEQUENCE [LARGE SCALE GENOMIC DNA]</scope>
    <source>
        <strain evidence="3">NBRC 110044</strain>
    </source>
</reference>